<dbReference type="Proteomes" id="UP001153636">
    <property type="component" value="Chromosome 6"/>
</dbReference>
<reference evidence="2" key="1">
    <citation type="submission" date="2022-01" db="EMBL/GenBank/DDBJ databases">
        <authorList>
            <person name="King R."/>
        </authorList>
    </citation>
    <scope>NUCLEOTIDE SEQUENCE</scope>
</reference>
<evidence type="ECO:0000256" key="1">
    <source>
        <dbReference type="SAM" id="MobiDB-lite"/>
    </source>
</evidence>
<protein>
    <submittedName>
        <fullName evidence="2">Uncharacterized protein</fullName>
    </submittedName>
</protein>
<dbReference type="EMBL" id="OV651818">
    <property type="protein sequence ID" value="CAH1112535.1"/>
    <property type="molecule type" value="Genomic_DNA"/>
</dbReference>
<keyword evidence="3" id="KW-1185">Reference proteome</keyword>
<name>A0A9P0GE82_9CUCU</name>
<evidence type="ECO:0000313" key="2">
    <source>
        <dbReference type="EMBL" id="CAH1112535.1"/>
    </source>
</evidence>
<accession>A0A9P0GE82</accession>
<gene>
    <name evidence="2" type="ORF">PSYICH_LOCUS12487</name>
</gene>
<dbReference type="AlphaFoldDB" id="A0A9P0GE82"/>
<organism evidence="2 3">
    <name type="scientific">Psylliodes chrysocephalus</name>
    <dbReference type="NCBI Taxonomy" id="3402493"/>
    <lineage>
        <taxon>Eukaryota</taxon>
        <taxon>Metazoa</taxon>
        <taxon>Ecdysozoa</taxon>
        <taxon>Arthropoda</taxon>
        <taxon>Hexapoda</taxon>
        <taxon>Insecta</taxon>
        <taxon>Pterygota</taxon>
        <taxon>Neoptera</taxon>
        <taxon>Endopterygota</taxon>
        <taxon>Coleoptera</taxon>
        <taxon>Polyphaga</taxon>
        <taxon>Cucujiformia</taxon>
        <taxon>Chrysomeloidea</taxon>
        <taxon>Chrysomelidae</taxon>
        <taxon>Galerucinae</taxon>
        <taxon>Alticini</taxon>
        <taxon>Psylliodes</taxon>
    </lineage>
</organism>
<feature type="region of interest" description="Disordered" evidence="1">
    <location>
        <begin position="1"/>
        <end position="62"/>
    </location>
</feature>
<feature type="compositionally biased region" description="Basic and acidic residues" evidence="1">
    <location>
        <begin position="1"/>
        <end position="22"/>
    </location>
</feature>
<feature type="region of interest" description="Disordered" evidence="1">
    <location>
        <begin position="95"/>
        <end position="229"/>
    </location>
</feature>
<proteinExistence type="predicted"/>
<evidence type="ECO:0000313" key="3">
    <source>
        <dbReference type="Proteomes" id="UP001153636"/>
    </source>
</evidence>
<dbReference type="OrthoDB" id="18740at2759"/>
<feature type="compositionally biased region" description="Polar residues" evidence="1">
    <location>
        <begin position="175"/>
        <end position="191"/>
    </location>
</feature>
<feature type="compositionally biased region" description="Low complexity" evidence="1">
    <location>
        <begin position="218"/>
        <end position="229"/>
    </location>
</feature>
<sequence>MSTSKKDPGEGPPRPPDDRPDSPHSPASKRLRERVSFFEKVWSGSSDDELHRDPEVGGLSRSKFTAMDMEELERSLREERRKNVGETHLEHVTLRKTGSPRHVVQMREETYTSTSQEGDLATGSKSVKFEKVTVKKTIKHITSSSSSTSVRHISSSTGHVTTSRTPSEEYLDSAYLTQSTGNLASPSSAGSSGRFPSEESLKSPTKSQKGRDEWDEGSNSSKVTSSSSEWYSDYRTQTFQQNEASKFAFVRSNSQFDEHIHRIRG</sequence>
<feature type="compositionally biased region" description="Low complexity" evidence="1">
    <location>
        <begin position="140"/>
        <end position="157"/>
    </location>
</feature>